<gene>
    <name evidence="3" type="ORF">ACFONA_08565</name>
</gene>
<dbReference type="Pfam" id="PF13202">
    <property type="entry name" value="EF-hand_5"/>
    <property type="match status" value="1"/>
</dbReference>
<dbReference type="InterPro" id="IPR018247">
    <property type="entry name" value="EF_Hand_1_Ca_BS"/>
</dbReference>
<feature type="region of interest" description="Disordered" evidence="1">
    <location>
        <begin position="29"/>
        <end position="50"/>
    </location>
</feature>
<evidence type="ECO:0000259" key="2">
    <source>
        <dbReference type="PROSITE" id="PS50222"/>
    </source>
</evidence>
<sequence length="146" mass="16116">MLLIAAGVMLFRTPARSLSPLRAAPVVGQEAEPRALPETVPEATPRTREQKRFNRYDKDRNALITRDEYLASRRKAYARLDLDKDGRLSFDEWAVKTTDKFAAADTDKSGSMTAAEFVATAPKRKAPVRVKCPPAGAPAGREEEEG</sequence>
<dbReference type="InterPro" id="IPR002048">
    <property type="entry name" value="EF_hand_dom"/>
</dbReference>
<dbReference type="PROSITE" id="PS00018">
    <property type="entry name" value="EF_HAND_1"/>
    <property type="match status" value="2"/>
</dbReference>
<dbReference type="RefSeq" id="WP_315369775.1">
    <property type="nucleotide sequence ID" value="NZ_JANQBK010000015.1"/>
</dbReference>
<keyword evidence="4" id="KW-1185">Reference proteome</keyword>
<feature type="domain" description="EF-hand" evidence="2">
    <location>
        <begin position="68"/>
        <end position="103"/>
    </location>
</feature>
<name>A0ABV7STR2_9SPHN</name>
<dbReference type="PROSITE" id="PS50222">
    <property type="entry name" value="EF_HAND_2"/>
    <property type="match status" value="1"/>
</dbReference>
<reference evidence="4" key="1">
    <citation type="journal article" date="2019" name="Int. J. Syst. Evol. Microbiol.">
        <title>The Global Catalogue of Microorganisms (GCM) 10K type strain sequencing project: providing services to taxonomists for standard genome sequencing and annotation.</title>
        <authorList>
            <consortium name="The Broad Institute Genomics Platform"/>
            <consortium name="The Broad Institute Genome Sequencing Center for Infectious Disease"/>
            <person name="Wu L."/>
            <person name="Ma J."/>
        </authorList>
    </citation>
    <scope>NUCLEOTIDE SEQUENCE [LARGE SCALE GENOMIC DNA]</scope>
    <source>
        <strain evidence="4">KCTC 42739</strain>
    </source>
</reference>
<dbReference type="SUPFAM" id="SSF47473">
    <property type="entry name" value="EF-hand"/>
    <property type="match status" value="1"/>
</dbReference>
<dbReference type="EMBL" id="JBHRXP010000003">
    <property type="protein sequence ID" value="MFC3580216.1"/>
    <property type="molecule type" value="Genomic_DNA"/>
</dbReference>
<dbReference type="InterPro" id="IPR011992">
    <property type="entry name" value="EF-hand-dom_pair"/>
</dbReference>
<organism evidence="3 4">
    <name type="scientific">Sphingomonas hylomeconis</name>
    <dbReference type="NCBI Taxonomy" id="1395958"/>
    <lineage>
        <taxon>Bacteria</taxon>
        <taxon>Pseudomonadati</taxon>
        <taxon>Pseudomonadota</taxon>
        <taxon>Alphaproteobacteria</taxon>
        <taxon>Sphingomonadales</taxon>
        <taxon>Sphingomonadaceae</taxon>
        <taxon>Sphingomonas</taxon>
    </lineage>
</organism>
<protein>
    <submittedName>
        <fullName evidence="3">EF-hand domain-containing protein</fullName>
    </submittedName>
</protein>
<accession>A0ABV7STR2</accession>
<proteinExistence type="predicted"/>
<comment type="caution">
    <text evidence="3">The sequence shown here is derived from an EMBL/GenBank/DDBJ whole genome shotgun (WGS) entry which is preliminary data.</text>
</comment>
<dbReference type="Proteomes" id="UP001595713">
    <property type="component" value="Unassembled WGS sequence"/>
</dbReference>
<dbReference type="Gene3D" id="1.10.238.10">
    <property type="entry name" value="EF-hand"/>
    <property type="match status" value="1"/>
</dbReference>
<evidence type="ECO:0000256" key="1">
    <source>
        <dbReference type="SAM" id="MobiDB-lite"/>
    </source>
</evidence>
<evidence type="ECO:0000313" key="3">
    <source>
        <dbReference type="EMBL" id="MFC3580216.1"/>
    </source>
</evidence>
<evidence type="ECO:0000313" key="4">
    <source>
        <dbReference type="Proteomes" id="UP001595713"/>
    </source>
</evidence>